<reference evidence="2 4" key="2">
    <citation type="submission" date="2014-08" db="EMBL/GenBank/DDBJ databases">
        <title>Porphyromonas gulae strain:COT-052_OH3439 Genome sequencing.</title>
        <authorList>
            <person name="Wallis C."/>
            <person name="Deusch O."/>
            <person name="O'Flynn C."/>
            <person name="Davis I."/>
            <person name="Jospin G."/>
            <person name="Darling A.E."/>
            <person name="Coil D.A."/>
            <person name="Alexiev A."/>
            <person name="Horsfall A."/>
            <person name="Kirkwood N."/>
            <person name="Harris S."/>
            <person name="Eisen J.A."/>
        </authorList>
    </citation>
    <scope>NUCLEOTIDE SEQUENCE [LARGE SCALE GENOMIC DNA]</scope>
    <source>
        <strain evidence="4">COT-052 OH3439</strain>
        <strain evidence="2">COT-052_OH3439</strain>
    </source>
</reference>
<dbReference type="Gene3D" id="2.40.160.60">
    <property type="entry name" value="Outer membrane protein transport protein (OMPP1/FadL/TodX)"/>
    <property type="match status" value="1"/>
</dbReference>
<reference evidence="1 3" key="1">
    <citation type="submission" date="2014-08" db="EMBL/GenBank/DDBJ databases">
        <title>Porphyromonas gulae strain:COT-052_OH1451 Genome sequencing.</title>
        <authorList>
            <person name="Wallis C."/>
            <person name="Deusch O."/>
            <person name="O'Flynn C."/>
            <person name="Davis I."/>
            <person name="Jospin G."/>
            <person name="Darling A.E."/>
            <person name="Coil D.A."/>
            <person name="Alexiev A."/>
            <person name="Horsfall A."/>
            <person name="Kirkwood N."/>
            <person name="Harris S."/>
            <person name="Eisen J.A."/>
        </authorList>
    </citation>
    <scope>NUCLEOTIDE SEQUENCE [LARGE SCALE GENOMIC DNA]</scope>
    <source>
        <strain evidence="3">COT-052 OH1451</strain>
        <strain evidence="1">COT-052_OH1451</strain>
    </source>
</reference>
<keyword evidence="4" id="KW-1185">Reference proteome</keyword>
<dbReference type="STRING" id="111105.HR09_03495"/>
<proteinExistence type="predicted"/>
<name>A0A0A2GI46_9PORP</name>
<dbReference type="eggNOG" id="COG2067">
    <property type="taxonomic scope" value="Bacteria"/>
</dbReference>
<dbReference type="AlphaFoldDB" id="A0A0A2GI46"/>
<evidence type="ECO:0000313" key="4">
    <source>
        <dbReference type="Proteomes" id="UP000030146"/>
    </source>
</evidence>
<dbReference type="RefSeq" id="WP_018965824.1">
    <property type="nucleotide sequence ID" value="NZ_JQJE01000010.1"/>
</dbReference>
<evidence type="ECO:0008006" key="5">
    <source>
        <dbReference type="Google" id="ProtNLM"/>
    </source>
</evidence>
<gene>
    <name evidence="1" type="ORF">HR08_01885</name>
    <name evidence="2" type="ORF">HR15_00365</name>
</gene>
<dbReference type="Proteomes" id="UP000030146">
    <property type="component" value="Unassembled WGS sequence"/>
</dbReference>
<dbReference type="PATRIC" id="fig|111105.18.peg.1960"/>
<dbReference type="SUPFAM" id="SSF56935">
    <property type="entry name" value="Porins"/>
    <property type="match status" value="1"/>
</dbReference>
<accession>A0A0A2GI46</accession>
<dbReference type="EMBL" id="JRAK01000004">
    <property type="protein sequence ID" value="KGN95283.1"/>
    <property type="molecule type" value="Genomic_DNA"/>
</dbReference>
<dbReference type="OrthoDB" id="1491239at2"/>
<organism evidence="2 4">
    <name type="scientific">Porphyromonas gulae</name>
    <dbReference type="NCBI Taxonomy" id="111105"/>
    <lineage>
        <taxon>Bacteria</taxon>
        <taxon>Pseudomonadati</taxon>
        <taxon>Bacteroidota</taxon>
        <taxon>Bacteroidia</taxon>
        <taxon>Bacteroidales</taxon>
        <taxon>Porphyromonadaceae</taxon>
        <taxon>Porphyromonas</taxon>
    </lineage>
</organism>
<evidence type="ECO:0000313" key="1">
    <source>
        <dbReference type="EMBL" id="KGN87556.1"/>
    </source>
</evidence>
<sequence>MYKDYKGLYASLRWCTLIIGLLFAADGIQAQNNNFTESPYTRFGLGRLGERTTISGHSMGGLGVGLRQGTYVNAVNPASYSAVDSMTFIFDFGASTGITWYAENGKKDNRKMGNIEYFAMLFPISKSIAMSAGVLPYSASGYQFGSVDQVEGGSVQYTRKYLGTGNLNDLYVGIGATPFKNFSIGANASFLFGRFTHSRQVIFSTEAPYNPVHLSTLYLKAAKFDFGVQYHLPLKADRSLVIGAVYSPRVKMHSELTQIKNQVQNGVVVESETQEYIKGTDYYTLPHTLGIGFSYEKKDKLLLGADVQYSKWKGEKFYKSDCKFQDRIRVSLGGEIIPDINAVGMWPKVRYRFGVHGENSYLKVPTKGGVYQGYHIVGAVFGIGIPLNDRRSFVNVSLEYDRLIPKEGMIKENALKLTFGLTFNESWFKKLKLN</sequence>
<dbReference type="Proteomes" id="UP000030130">
    <property type="component" value="Unassembled WGS sequence"/>
</dbReference>
<evidence type="ECO:0000313" key="3">
    <source>
        <dbReference type="Proteomes" id="UP000030130"/>
    </source>
</evidence>
<protein>
    <recommendedName>
        <fullName evidence="5">Outer membrane protein</fullName>
    </recommendedName>
</protein>
<dbReference type="EMBL" id="JRAI01000011">
    <property type="protein sequence ID" value="KGN87556.1"/>
    <property type="molecule type" value="Genomic_DNA"/>
</dbReference>
<comment type="caution">
    <text evidence="2">The sequence shown here is derived from an EMBL/GenBank/DDBJ whole genome shotgun (WGS) entry which is preliminary data.</text>
</comment>
<evidence type="ECO:0000313" key="2">
    <source>
        <dbReference type="EMBL" id="KGN95283.1"/>
    </source>
</evidence>